<keyword evidence="1" id="KW-1133">Transmembrane helix</keyword>
<evidence type="ECO:0000256" key="1">
    <source>
        <dbReference type="SAM" id="Phobius"/>
    </source>
</evidence>
<organism evidence="2 3">
    <name type="scientific">Flavobacterium arundinis</name>
    <dbReference type="NCBI Taxonomy" id="3139143"/>
    <lineage>
        <taxon>Bacteria</taxon>
        <taxon>Pseudomonadati</taxon>
        <taxon>Bacteroidota</taxon>
        <taxon>Flavobacteriia</taxon>
        <taxon>Flavobacteriales</taxon>
        <taxon>Flavobacteriaceae</taxon>
        <taxon>Flavobacterium</taxon>
    </lineage>
</organism>
<dbReference type="RefSeq" id="WP_341695866.1">
    <property type="nucleotide sequence ID" value="NZ_JBBYHR010000002.1"/>
</dbReference>
<keyword evidence="1" id="KW-0812">Transmembrane</keyword>
<evidence type="ECO:0000313" key="2">
    <source>
        <dbReference type="EMBL" id="MEL1243550.1"/>
    </source>
</evidence>
<feature type="transmembrane region" description="Helical" evidence="1">
    <location>
        <begin position="6"/>
        <end position="27"/>
    </location>
</feature>
<sequence length="70" mass="8111">MEHIFEFTYGILCLTGAAAMFACYHYFMQRRITGSLAIKHNSELMMALCLFMAVAIAVLVTTPYFFRLRY</sequence>
<keyword evidence="3" id="KW-1185">Reference proteome</keyword>
<gene>
    <name evidence="2" type="ORF">AAEO56_04690</name>
</gene>
<evidence type="ECO:0000313" key="3">
    <source>
        <dbReference type="Proteomes" id="UP001464555"/>
    </source>
</evidence>
<proteinExistence type="predicted"/>
<accession>A0ABU9HUH0</accession>
<keyword evidence="1" id="KW-0472">Membrane</keyword>
<reference evidence="2 3" key="1">
    <citation type="submission" date="2024-04" db="EMBL/GenBank/DDBJ databases">
        <title>Flavobacterium sp. DGU11 16S ribosomal RNA gene Genome sequencing and assembly.</title>
        <authorList>
            <person name="Park S."/>
        </authorList>
    </citation>
    <scope>NUCLEOTIDE SEQUENCE [LARGE SCALE GENOMIC DNA]</scope>
    <source>
        <strain evidence="2 3">DGU11</strain>
    </source>
</reference>
<protein>
    <submittedName>
        <fullName evidence="2">Uncharacterized protein</fullName>
    </submittedName>
</protein>
<dbReference type="Proteomes" id="UP001464555">
    <property type="component" value="Unassembled WGS sequence"/>
</dbReference>
<comment type="caution">
    <text evidence="2">The sequence shown here is derived from an EMBL/GenBank/DDBJ whole genome shotgun (WGS) entry which is preliminary data.</text>
</comment>
<name>A0ABU9HUH0_9FLAO</name>
<feature type="transmembrane region" description="Helical" evidence="1">
    <location>
        <begin position="47"/>
        <end position="66"/>
    </location>
</feature>
<dbReference type="EMBL" id="JBBYHR010000002">
    <property type="protein sequence ID" value="MEL1243550.1"/>
    <property type="molecule type" value="Genomic_DNA"/>
</dbReference>